<dbReference type="Proteomes" id="UP000789570">
    <property type="component" value="Unassembled WGS sequence"/>
</dbReference>
<keyword evidence="2" id="KW-1185">Reference proteome</keyword>
<proteinExistence type="predicted"/>
<dbReference type="EMBL" id="CAJVPQ010000364">
    <property type="protein sequence ID" value="CAG8474905.1"/>
    <property type="molecule type" value="Genomic_DNA"/>
</dbReference>
<sequence>MLEKLQKKCHTTEKSHYIEKAHIETKSLLKEIEVELYVFLFH</sequence>
<name>A0A9N8W7K4_9GLOM</name>
<evidence type="ECO:0000313" key="1">
    <source>
        <dbReference type="EMBL" id="CAG8474905.1"/>
    </source>
</evidence>
<organism evidence="1 2">
    <name type="scientific">Funneliformis caledonium</name>
    <dbReference type="NCBI Taxonomy" id="1117310"/>
    <lineage>
        <taxon>Eukaryota</taxon>
        <taxon>Fungi</taxon>
        <taxon>Fungi incertae sedis</taxon>
        <taxon>Mucoromycota</taxon>
        <taxon>Glomeromycotina</taxon>
        <taxon>Glomeromycetes</taxon>
        <taxon>Glomerales</taxon>
        <taxon>Glomeraceae</taxon>
        <taxon>Funneliformis</taxon>
    </lineage>
</organism>
<comment type="caution">
    <text evidence="1">The sequence shown here is derived from an EMBL/GenBank/DDBJ whole genome shotgun (WGS) entry which is preliminary data.</text>
</comment>
<accession>A0A9N8W7K4</accession>
<dbReference type="AlphaFoldDB" id="A0A9N8W7K4"/>
<reference evidence="1" key="1">
    <citation type="submission" date="2021-06" db="EMBL/GenBank/DDBJ databases">
        <authorList>
            <person name="Kallberg Y."/>
            <person name="Tangrot J."/>
            <person name="Rosling A."/>
        </authorList>
    </citation>
    <scope>NUCLEOTIDE SEQUENCE</scope>
    <source>
        <strain evidence="1">UK204</strain>
    </source>
</reference>
<evidence type="ECO:0000313" key="2">
    <source>
        <dbReference type="Proteomes" id="UP000789570"/>
    </source>
</evidence>
<gene>
    <name evidence="1" type="ORF">FCALED_LOCUS2416</name>
</gene>
<protein>
    <submittedName>
        <fullName evidence="1">12071_t:CDS:1</fullName>
    </submittedName>
</protein>